<dbReference type="InterPro" id="IPR036909">
    <property type="entry name" value="Cyt_c-like_dom_sf"/>
</dbReference>
<feature type="binding site" description="axial binding residue" evidence="9">
    <location>
        <position position="179"/>
    </location>
    <ligand>
        <name>heme c</name>
        <dbReference type="ChEBI" id="CHEBI:61717"/>
        <label>2</label>
    </ligand>
    <ligandPart>
        <name>Fe</name>
        <dbReference type="ChEBI" id="CHEBI:18248"/>
    </ligandPart>
</feature>
<dbReference type="GO" id="GO:0020037">
    <property type="term" value="F:heme binding"/>
    <property type="evidence" value="ECO:0007669"/>
    <property type="project" value="InterPro"/>
</dbReference>
<keyword evidence="7 9" id="KW-0408">Iron</keyword>
<protein>
    <submittedName>
        <fullName evidence="12">Cytochrome c4</fullName>
    </submittedName>
    <submittedName>
        <fullName evidence="13">Cytochrome c553</fullName>
    </submittedName>
</protein>
<feature type="binding site" description="covalent" evidence="8">
    <location>
        <position position="131"/>
    </location>
    <ligand>
        <name>heme c</name>
        <dbReference type="ChEBI" id="CHEBI:61717"/>
        <label>2</label>
    </ligand>
</feature>
<dbReference type="GO" id="GO:0042597">
    <property type="term" value="C:periplasmic space"/>
    <property type="evidence" value="ECO:0007669"/>
    <property type="project" value="UniProtKB-SubCell"/>
</dbReference>
<feature type="signal peptide" evidence="10">
    <location>
        <begin position="1"/>
        <end position="20"/>
    </location>
</feature>
<keyword evidence="10" id="KW-0732">Signal</keyword>
<feature type="domain" description="Cytochrome c" evidence="11">
    <location>
        <begin position="110"/>
        <end position="202"/>
    </location>
</feature>
<dbReference type="InterPro" id="IPR050597">
    <property type="entry name" value="Cytochrome_c_Oxidase_Subunit"/>
</dbReference>
<evidence type="ECO:0000256" key="7">
    <source>
        <dbReference type="ARBA" id="ARBA00023004"/>
    </source>
</evidence>
<feature type="binding site" description="axial binding residue" evidence="9">
    <location>
        <position position="78"/>
    </location>
    <ligand>
        <name>heme c</name>
        <dbReference type="ChEBI" id="CHEBI:61717"/>
        <label>1</label>
    </ligand>
    <ligandPart>
        <name>Fe</name>
        <dbReference type="ChEBI" id="CHEBI:18248"/>
    </ligandPart>
</feature>
<dbReference type="PRINTS" id="PR00605">
    <property type="entry name" value="CYTCHROMECIC"/>
</dbReference>
<dbReference type="PIRSF" id="PIRSF000005">
    <property type="entry name" value="Cytochrome_c4"/>
    <property type="match status" value="1"/>
</dbReference>
<dbReference type="Gene3D" id="1.10.760.10">
    <property type="entry name" value="Cytochrome c-like domain"/>
    <property type="match status" value="2"/>
</dbReference>
<keyword evidence="2" id="KW-0813">Transport</keyword>
<dbReference type="AlphaFoldDB" id="A0A2A2I2L3"/>
<evidence type="ECO:0000259" key="11">
    <source>
        <dbReference type="PROSITE" id="PS51007"/>
    </source>
</evidence>
<dbReference type="Proteomes" id="UP000245887">
    <property type="component" value="Unassembled WGS sequence"/>
</dbReference>
<comment type="subcellular location">
    <subcellularLocation>
        <location evidence="1">Periplasm</location>
    </subcellularLocation>
</comment>
<gene>
    <name evidence="13" type="ORF">C8D92_105124</name>
    <name evidence="12" type="ORF">CF392_09830</name>
</gene>
<evidence type="ECO:0000313" key="12">
    <source>
        <dbReference type="EMBL" id="PAV25658.1"/>
    </source>
</evidence>
<dbReference type="OrthoDB" id="9773456at2"/>
<dbReference type="SUPFAM" id="SSF46626">
    <property type="entry name" value="Cytochrome c"/>
    <property type="match status" value="2"/>
</dbReference>
<dbReference type="InterPro" id="IPR024167">
    <property type="entry name" value="Cytochrome_c4-like"/>
</dbReference>
<dbReference type="Pfam" id="PF00034">
    <property type="entry name" value="Cytochrom_C"/>
    <property type="match status" value="2"/>
</dbReference>
<dbReference type="PANTHER" id="PTHR33751">
    <property type="entry name" value="CBB3-TYPE CYTOCHROME C OXIDASE SUBUNIT FIXP"/>
    <property type="match status" value="1"/>
</dbReference>
<keyword evidence="5" id="KW-0574">Periplasm</keyword>
<sequence length="202" mass="21432">MNKLIAGLVIGLSLAVTAHADGDPQAGKKMAGVCAGCHGQNGAEPVQPAYPKLSGLGENYLYKQLKLIQSGDRQVMEMTGILDGMNDQDLQDLAAYFDQQQMPIGKADPELVDRGRKLYRGGDLSKDLAACAGCHNPQGQGNEPAAFPRLSGQTPGYVEAQLKAYRDGERDAGGNAQIMMDIASRLSDEDIKALAAYVSGLH</sequence>
<keyword evidence="4 9" id="KW-0479">Metal-binding</keyword>
<evidence type="ECO:0000256" key="10">
    <source>
        <dbReference type="SAM" id="SignalP"/>
    </source>
</evidence>
<reference evidence="13 15" key="2">
    <citation type="submission" date="2018-04" db="EMBL/GenBank/DDBJ databases">
        <title>Genomic Encyclopedia of Type Strains, Phase IV (KMG-IV): sequencing the most valuable type-strain genomes for metagenomic binning, comparative biology and taxonomic classification.</title>
        <authorList>
            <person name="Goeker M."/>
        </authorList>
    </citation>
    <scope>NUCLEOTIDE SEQUENCE [LARGE SCALE GENOMIC DNA]</scope>
    <source>
        <strain evidence="13 15">DSM 28688</strain>
    </source>
</reference>
<evidence type="ECO:0000256" key="6">
    <source>
        <dbReference type="ARBA" id="ARBA00022982"/>
    </source>
</evidence>
<keyword evidence="3 8" id="KW-0349">Heme</keyword>
<evidence type="ECO:0000256" key="8">
    <source>
        <dbReference type="PIRSR" id="PIRSR000005-1"/>
    </source>
</evidence>
<dbReference type="Proteomes" id="UP000218332">
    <property type="component" value="Unassembled WGS sequence"/>
</dbReference>
<keyword evidence="14" id="KW-1185">Reference proteome</keyword>
<evidence type="ECO:0000313" key="13">
    <source>
        <dbReference type="EMBL" id="PVY76371.1"/>
    </source>
</evidence>
<evidence type="ECO:0000256" key="9">
    <source>
        <dbReference type="PIRSR" id="PIRSR000005-2"/>
    </source>
</evidence>
<dbReference type="EMBL" id="NMPM01000051">
    <property type="protein sequence ID" value="PAV25658.1"/>
    <property type="molecule type" value="Genomic_DNA"/>
</dbReference>
<dbReference type="PROSITE" id="PS51007">
    <property type="entry name" value="CYTC"/>
    <property type="match status" value="2"/>
</dbReference>
<proteinExistence type="predicted"/>
<name>A0A2A2I2L3_9GAMM</name>
<dbReference type="RefSeq" id="WP_095611285.1">
    <property type="nucleotide sequence ID" value="NZ_NMPM01000051.1"/>
</dbReference>
<feature type="binding site" description="covalent" evidence="8">
    <location>
        <position position="34"/>
    </location>
    <ligand>
        <name>heme c</name>
        <dbReference type="ChEBI" id="CHEBI:61717"/>
        <label>1</label>
    </ligand>
</feature>
<accession>A0A2A2I2L3</accession>
<comment type="PTM">
    <text evidence="8">Binds 2 heme c groups covalently per subunit.</text>
</comment>
<feature type="chain" id="PRO_5036315149" evidence="10">
    <location>
        <begin position="21"/>
        <end position="202"/>
    </location>
</feature>
<feature type="binding site" description="axial binding residue" evidence="9">
    <location>
        <position position="135"/>
    </location>
    <ligand>
        <name>heme c</name>
        <dbReference type="ChEBI" id="CHEBI:61717"/>
        <label>2</label>
    </ligand>
    <ligandPart>
        <name>Fe</name>
        <dbReference type="ChEBI" id="CHEBI:18248"/>
    </ligandPart>
</feature>
<feature type="binding site" description="covalent" evidence="8">
    <location>
        <position position="37"/>
    </location>
    <ligand>
        <name>heme c</name>
        <dbReference type="ChEBI" id="CHEBI:61717"/>
        <label>1</label>
    </ligand>
</feature>
<comment type="caution">
    <text evidence="12">The sequence shown here is derived from an EMBL/GenBank/DDBJ whole genome shotgun (WGS) entry which is preliminary data.</text>
</comment>
<dbReference type="GO" id="GO:0005506">
    <property type="term" value="F:iron ion binding"/>
    <property type="evidence" value="ECO:0007669"/>
    <property type="project" value="InterPro"/>
</dbReference>
<evidence type="ECO:0000313" key="15">
    <source>
        <dbReference type="Proteomes" id="UP000245887"/>
    </source>
</evidence>
<evidence type="ECO:0000256" key="1">
    <source>
        <dbReference type="ARBA" id="ARBA00004418"/>
    </source>
</evidence>
<evidence type="ECO:0000256" key="2">
    <source>
        <dbReference type="ARBA" id="ARBA00022448"/>
    </source>
</evidence>
<organism evidence="12 14">
    <name type="scientific">Tamilnaduibacter salinus</name>
    <dbReference type="NCBI Taxonomy" id="1484056"/>
    <lineage>
        <taxon>Bacteria</taxon>
        <taxon>Pseudomonadati</taxon>
        <taxon>Pseudomonadota</taxon>
        <taxon>Gammaproteobacteria</taxon>
        <taxon>Pseudomonadales</taxon>
        <taxon>Marinobacteraceae</taxon>
        <taxon>Tamilnaduibacter</taxon>
    </lineage>
</organism>
<feature type="binding site" description="covalent" evidence="8">
    <location>
        <position position="134"/>
    </location>
    <ligand>
        <name>heme c</name>
        <dbReference type="ChEBI" id="CHEBI:61717"/>
        <label>2</label>
    </ligand>
</feature>
<evidence type="ECO:0000256" key="4">
    <source>
        <dbReference type="ARBA" id="ARBA00022723"/>
    </source>
</evidence>
<dbReference type="InterPro" id="IPR009056">
    <property type="entry name" value="Cyt_c-like_dom"/>
</dbReference>
<dbReference type="GO" id="GO:0009055">
    <property type="term" value="F:electron transfer activity"/>
    <property type="evidence" value="ECO:0007669"/>
    <property type="project" value="InterPro"/>
</dbReference>
<feature type="domain" description="Cytochrome c" evidence="11">
    <location>
        <begin position="22"/>
        <end position="101"/>
    </location>
</feature>
<evidence type="ECO:0000256" key="3">
    <source>
        <dbReference type="ARBA" id="ARBA00022617"/>
    </source>
</evidence>
<keyword evidence="6" id="KW-0249">Electron transport</keyword>
<evidence type="ECO:0000256" key="5">
    <source>
        <dbReference type="ARBA" id="ARBA00022764"/>
    </source>
</evidence>
<dbReference type="InterPro" id="IPR008168">
    <property type="entry name" value="Cyt_C_IC"/>
</dbReference>
<dbReference type="EMBL" id="QEKQ01000005">
    <property type="protein sequence ID" value="PVY76371.1"/>
    <property type="molecule type" value="Genomic_DNA"/>
</dbReference>
<evidence type="ECO:0000313" key="14">
    <source>
        <dbReference type="Proteomes" id="UP000218332"/>
    </source>
</evidence>
<dbReference type="PANTHER" id="PTHR33751:SF9">
    <property type="entry name" value="CYTOCHROME C4"/>
    <property type="match status" value="1"/>
</dbReference>
<feature type="binding site" description="axial binding residue" evidence="9">
    <location>
        <position position="38"/>
    </location>
    <ligand>
        <name>heme c</name>
        <dbReference type="ChEBI" id="CHEBI:61717"/>
        <label>1</label>
    </ligand>
    <ligandPart>
        <name>Fe</name>
        <dbReference type="ChEBI" id="CHEBI:18248"/>
    </ligandPart>
</feature>
<reference evidence="12 14" key="1">
    <citation type="submission" date="2017-07" db="EMBL/GenBank/DDBJ databases">
        <title>Tamlnaduibacter salinus (Mi-7) genome sequencing.</title>
        <authorList>
            <person name="Verma A."/>
            <person name="Krishnamurthi S."/>
        </authorList>
    </citation>
    <scope>NUCLEOTIDE SEQUENCE [LARGE SCALE GENOMIC DNA]</scope>
    <source>
        <strain evidence="12 14">Mi-7</strain>
    </source>
</reference>